<proteinExistence type="inferred from homology"/>
<dbReference type="GO" id="GO:0016702">
    <property type="term" value="F:oxidoreductase activity, acting on single donors with incorporation of molecular oxygen, incorporation of two atoms of oxygen"/>
    <property type="evidence" value="ECO:0007669"/>
    <property type="project" value="UniProtKB-ARBA"/>
</dbReference>
<evidence type="ECO:0000313" key="7">
    <source>
        <dbReference type="EMBL" id="VBB08150.1"/>
    </source>
</evidence>
<keyword evidence="4" id="KW-0862">Zinc</keyword>
<comment type="cofactor">
    <cofactor evidence="1">
        <name>Zn(2+)</name>
        <dbReference type="ChEBI" id="CHEBI:29105"/>
    </cofactor>
</comment>
<sequence>MQLMPTLFIGHGSPMNIIEDNQFVHGWRQIVTSLPKPKAILAVSAHWYTEGTRVMDNKLPRTIHDFYGFPEQLYSINYPASGNPTLAKRILEILGNAAVLDGSWGLDHGTWCVLRAMYPNADIPVLQVSVNRRMSAEEHLALGKKLKDLRSQGVMIFGSGNVVHNLGMIQFSRNGGYDWAYEFDNYIAECVSNNDKKGVVGYKAFGQVAELAVPIPDHFYPLLYVLGAAEETDEIRVYNQDCIMGSLSMTSYVFA</sequence>
<keyword evidence="7" id="KW-0223">Dioxygenase</keyword>
<comment type="similarity">
    <text evidence="2">Belongs to the DODA-type extradiol aromatic ring-opening dioxygenase family.</text>
</comment>
<evidence type="ECO:0000256" key="3">
    <source>
        <dbReference type="ARBA" id="ARBA00022723"/>
    </source>
</evidence>
<reference evidence="7 8" key="1">
    <citation type="submission" date="2018-06" db="EMBL/GenBank/DDBJ databases">
        <authorList>
            <person name="Strepis N."/>
        </authorList>
    </citation>
    <scope>NUCLEOTIDE SEQUENCE [LARGE SCALE GENOMIC DNA]</scope>
    <source>
        <strain evidence="7">LUCI</strain>
    </source>
</reference>
<evidence type="ECO:0000256" key="5">
    <source>
        <dbReference type="ARBA" id="ARBA00023002"/>
    </source>
</evidence>
<accession>A0A498RB22</accession>
<evidence type="ECO:0000256" key="1">
    <source>
        <dbReference type="ARBA" id="ARBA00001947"/>
    </source>
</evidence>
<keyword evidence="8" id="KW-1185">Reference proteome</keyword>
<dbReference type="Gene3D" id="3.40.830.10">
    <property type="entry name" value="LigB-like"/>
    <property type="match status" value="1"/>
</dbReference>
<protein>
    <submittedName>
        <fullName evidence="7">Catalytic ligb subunit of aromatic ring-opening dioxygenase</fullName>
    </submittedName>
</protein>
<feature type="domain" description="Extradiol ring-cleavage dioxygenase class III enzyme subunit B" evidence="6">
    <location>
        <begin position="20"/>
        <end position="236"/>
    </location>
</feature>
<evidence type="ECO:0000256" key="2">
    <source>
        <dbReference type="ARBA" id="ARBA00007581"/>
    </source>
</evidence>
<dbReference type="RefSeq" id="WP_122629052.1">
    <property type="nucleotide sequence ID" value="NZ_UPPP01000083.1"/>
</dbReference>
<dbReference type="PANTHER" id="PTHR30096:SF0">
    <property type="entry name" value="4,5-DOPA DIOXYGENASE EXTRADIOL-LIKE PROTEIN"/>
    <property type="match status" value="1"/>
</dbReference>
<dbReference type="PIRSF" id="PIRSF006157">
    <property type="entry name" value="Doxgns_DODA"/>
    <property type="match status" value="1"/>
</dbReference>
<dbReference type="EMBL" id="UPPP01000083">
    <property type="protein sequence ID" value="VBB08150.1"/>
    <property type="molecule type" value="Genomic_DNA"/>
</dbReference>
<organism evidence="7 8">
    <name type="scientific">Lucifera butyrica</name>
    <dbReference type="NCBI Taxonomy" id="1351585"/>
    <lineage>
        <taxon>Bacteria</taxon>
        <taxon>Bacillati</taxon>
        <taxon>Bacillota</taxon>
        <taxon>Negativicutes</taxon>
        <taxon>Veillonellales</taxon>
        <taxon>Veillonellaceae</taxon>
        <taxon>Lucifera</taxon>
    </lineage>
</organism>
<dbReference type="InterPro" id="IPR014436">
    <property type="entry name" value="Extradiol_dOase_DODA"/>
</dbReference>
<dbReference type="SUPFAM" id="SSF53213">
    <property type="entry name" value="LigB-like"/>
    <property type="match status" value="1"/>
</dbReference>
<dbReference type="PANTHER" id="PTHR30096">
    <property type="entry name" value="4,5-DOPA DIOXYGENASE EXTRADIOL-LIKE PROTEIN"/>
    <property type="match status" value="1"/>
</dbReference>
<gene>
    <name evidence="7" type="ORF">LUCI_3415</name>
</gene>
<dbReference type="Pfam" id="PF02900">
    <property type="entry name" value="LigB"/>
    <property type="match status" value="1"/>
</dbReference>
<evidence type="ECO:0000259" key="6">
    <source>
        <dbReference type="Pfam" id="PF02900"/>
    </source>
</evidence>
<dbReference type="OrthoDB" id="9790889at2"/>
<dbReference type="Proteomes" id="UP000277811">
    <property type="component" value="Unassembled WGS sequence"/>
</dbReference>
<dbReference type="NCBIfam" id="NF007914">
    <property type="entry name" value="PRK10628.1"/>
    <property type="match status" value="1"/>
</dbReference>
<keyword evidence="5" id="KW-0560">Oxidoreductase</keyword>
<evidence type="ECO:0000256" key="4">
    <source>
        <dbReference type="ARBA" id="ARBA00022833"/>
    </source>
</evidence>
<dbReference type="CDD" id="cd07363">
    <property type="entry name" value="45_DOPA_Dioxygenase"/>
    <property type="match status" value="1"/>
</dbReference>
<dbReference type="GO" id="GO:0008198">
    <property type="term" value="F:ferrous iron binding"/>
    <property type="evidence" value="ECO:0007669"/>
    <property type="project" value="InterPro"/>
</dbReference>
<dbReference type="AlphaFoldDB" id="A0A498RB22"/>
<dbReference type="GO" id="GO:0008270">
    <property type="term" value="F:zinc ion binding"/>
    <property type="evidence" value="ECO:0007669"/>
    <property type="project" value="InterPro"/>
</dbReference>
<name>A0A498RB22_9FIRM</name>
<evidence type="ECO:0000313" key="8">
    <source>
        <dbReference type="Proteomes" id="UP000277811"/>
    </source>
</evidence>
<keyword evidence="3" id="KW-0479">Metal-binding</keyword>
<dbReference type="InterPro" id="IPR004183">
    <property type="entry name" value="Xdiol_dOase_suB"/>
</dbReference>